<keyword evidence="3" id="KW-0732">Signal</keyword>
<feature type="compositionally biased region" description="Basic and acidic residues" evidence="1">
    <location>
        <begin position="326"/>
        <end position="339"/>
    </location>
</feature>
<feature type="signal peptide" evidence="3">
    <location>
        <begin position="1"/>
        <end position="24"/>
    </location>
</feature>
<evidence type="ECO:0000313" key="4">
    <source>
        <dbReference type="Proteomes" id="UP000025227"/>
    </source>
</evidence>
<dbReference type="WBParaSite" id="HCON_00018890-00001">
    <property type="protein sequence ID" value="HCON_00018890-00001"/>
    <property type="gene ID" value="HCON_00018890"/>
</dbReference>
<name>A0A7I4XX29_HAECO</name>
<feature type="region of interest" description="Disordered" evidence="1">
    <location>
        <begin position="179"/>
        <end position="235"/>
    </location>
</feature>
<evidence type="ECO:0000313" key="5">
    <source>
        <dbReference type="WBParaSite" id="HCON_00018890-00001"/>
    </source>
</evidence>
<accession>A0A7I4XX29</accession>
<proteinExistence type="predicted"/>
<sequence>MGLLLRTLQCFLWCYAIVPYLSLADEGERILCYVNGCYSCEDGFILSSNDPTHLCYASVTFNIINGTIASPEFIYGRSNLRIHWAANCGDEEEAWYPKDEEEFSQYPGRLVAMCFCNESAICATQPETFESILSAQRSNLPFYAIKAAEIVLKYMRAGEMPNNASEVYEEFMATLSTPTSITEDTTTEASTVETTTTTKTSSTDMSTTSTETSTTATSTTSSETSTTVTSTTSTETSTTFATTSDYEYSDTSTTSAYGDSSTVTDTGSEVTELQQMDSFLEQYGLVIAVACGILLILVIILIAYMMRKGKANVNLEVAIGKGGASKSKESKGTSKEGSKESQTSKTKESGSKEKKTGSKD</sequence>
<reference evidence="5" key="1">
    <citation type="submission" date="2020-12" db="UniProtKB">
        <authorList>
            <consortium name="WormBaseParasite"/>
        </authorList>
    </citation>
    <scope>IDENTIFICATION</scope>
    <source>
        <strain evidence="5">MHco3</strain>
    </source>
</reference>
<dbReference type="OrthoDB" id="5907886at2759"/>
<organism evidence="4 5">
    <name type="scientific">Haemonchus contortus</name>
    <name type="common">Barber pole worm</name>
    <dbReference type="NCBI Taxonomy" id="6289"/>
    <lineage>
        <taxon>Eukaryota</taxon>
        <taxon>Metazoa</taxon>
        <taxon>Ecdysozoa</taxon>
        <taxon>Nematoda</taxon>
        <taxon>Chromadorea</taxon>
        <taxon>Rhabditida</taxon>
        <taxon>Rhabditina</taxon>
        <taxon>Rhabditomorpha</taxon>
        <taxon>Strongyloidea</taxon>
        <taxon>Trichostrongylidae</taxon>
        <taxon>Haemonchus</taxon>
    </lineage>
</organism>
<evidence type="ECO:0000256" key="2">
    <source>
        <dbReference type="SAM" id="Phobius"/>
    </source>
</evidence>
<dbReference type="Proteomes" id="UP000025227">
    <property type="component" value="Unplaced"/>
</dbReference>
<feature type="region of interest" description="Disordered" evidence="1">
    <location>
        <begin position="321"/>
        <end position="360"/>
    </location>
</feature>
<keyword evidence="2" id="KW-0472">Membrane</keyword>
<feature type="chain" id="PRO_5029888200" evidence="3">
    <location>
        <begin position="25"/>
        <end position="360"/>
    </location>
</feature>
<protein>
    <submittedName>
        <fullName evidence="5">Uncharacterized protein</fullName>
    </submittedName>
</protein>
<feature type="compositionally biased region" description="Basic and acidic residues" evidence="1">
    <location>
        <begin position="345"/>
        <end position="360"/>
    </location>
</feature>
<keyword evidence="4" id="KW-1185">Reference proteome</keyword>
<evidence type="ECO:0000256" key="1">
    <source>
        <dbReference type="SAM" id="MobiDB-lite"/>
    </source>
</evidence>
<keyword evidence="2" id="KW-1133">Transmembrane helix</keyword>
<feature type="transmembrane region" description="Helical" evidence="2">
    <location>
        <begin position="283"/>
        <end position="304"/>
    </location>
</feature>
<dbReference type="AlphaFoldDB" id="A0A7I4XX29"/>
<evidence type="ECO:0000256" key="3">
    <source>
        <dbReference type="SAM" id="SignalP"/>
    </source>
</evidence>
<keyword evidence="2" id="KW-0812">Transmembrane</keyword>